<dbReference type="PROSITE" id="PS50071">
    <property type="entry name" value="HOMEOBOX_2"/>
    <property type="match status" value="1"/>
</dbReference>
<geneLocation type="mitochondrion" evidence="7"/>
<dbReference type="GO" id="GO:0005634">
    <property type="term" value="C:nucleus"/>
    <property type="evidence" value="ECO:0007669"/>
    <property type="project" value="UniProtKB-SubCell"/>
</dbReference>
<dbReference type="STRING" id="37360.A0A0G4J0E9"/>
<keyword evidence="7" id="KW-0496">Mitochondrion</keyword>
<dbReference type="SMART" id="SM00389">
    <property type="entry name" value="HOX"/>
    <property type="match status" value="1"/>
</dbReference>
<dbReference type="AlphaFoldDB" id="A0A0G4J0E9"/>
<comment type="subcellular location">
    <subcellularLocation>
        <location evidence="4">Nucleus</location>
    </subcellularLocation>
</comment>
<keyword evidence="3 4" id="KW-0539">Nucleus</keyword>
<evidence type="ECO:0000313" key="6">
    <source>
        <dbReference type="EMBL" id="CEP00751.1"/>
    </source>
</evidence>
<dbReference type="InterPro" id="IPR009057">
    <property type="entry name" value="Homeodomain-like_sf"/>
</dbReference>
<evidence type="ECO:0000256" key="2">
    <source>
        <dbReference type="ARBA" id="ARBA00023155"/>
    </source>
</evidence>
<dbReference type="GO" id="GO:0006355">
    <property type="term" value="P:regulation of DNA-templated transcription"/>
    <property type="evidence" value="ECO:0007669"/>
    <property type="project" value="InterPro"/>
</dbReference>
<dbReference type="InterPro" id="IPR008422">
    <property type="entry name" value="KN_HD"/>
</dbReference>
<sequence>MTLPRRTGYHCGLDPGPLDRDAIRRLIDKPLDGWSSSQAVRPEAQRYLTQLVDRYHEVCNDLQARAGDVPISAVATCIVRIRRRFAELFQLMLAEVLLHDAPPSPPAQPLSTSGAGNVMKRWFLANLSHPYPTNQQKEELAREAGLTFNQVNNWFVNVRMRVWRPLVKNFGYDIRSRQEGIFPMTRTQESLPPDIVNEIIQELQKVD</sequence>
<organism evidence="6 8">
    <name type="scientific">Plasmodiophora brassicae</name>
    <name type="common">Clubroot disease agent</name>
    <dbReference type="NCBI Taxonomy" id="37360"/>
    <lineage>
        <taxon>Eukaryota</taxon>
        <taxon>Sar</taxon>
        <taxon>Rhizaria</taxon>
        <taxon>Endomyxa</taxon>
        <taxon>Phytomyxea</taxon>
        <taxon>Plasmodiophorida</taxon>
        <taxon>Plasmodiophoridae</taxon>
        <taxon>Plasmodiophora</taxon>
    </lineage>
</organism>
<dbReference type="EMBL" id="CDSF01000101">
    <property type="protein sequence ID" value="CEP00751.1"/>
    <property type="molecule type" value="Genomic_DNA"/>
</dbReference>
<keyword evidence="8" id="KW-1185">Reference proteome</keyword>
<evidence type="ECO:0000256" key="4">
    <source>
        <dbReference type="PROSITE-ProRule" id="PRU00108"/>
    </source>
</evidence>
<feature type="domain" description="Homeobox" evidence="5">
    <location>
        <begin position="119"/>
        <end position="165"/>
    </location>
</feature>
<dbReference type="InterPro" id="IPR001356">
    <property type="entry name" value="HD"/>
</dbReference>
<evidence type="ECO:0000256" key="3">
    <source>
        <dbReference type="ARBA" id="ARBA00023242"/>
    </source>
</evidence>
<dbReference type="Proteomes" id="UP000290189">
    <property type="component" value="Unassembled WGS sequence"/>
</dbReference>
<protein>
    <recommendedName>
        <fullName evidence="5">Homeobox domain-containing protein</fullName>
    </recommendedName>
</protein>
<feature type="DNA-binding region" description="Homeobox" evidence="4">
    <location>
        <begin position="121"/>
        <end position="166"/>
    </location>
</feature>
<accession>A0A0G4J0E9</accession>
<evidence type="ECO:0000313" key="9">
    <source>
        <dbReference type="Proteomes" id="UP000290189"/>
    </source>
</evidence>
<dbReference type="OrthoDB" id="10056939at2759"/>
<dbReference type="PANTHER" id="PTHR11850">
    <property type="entry name" value="HOMEOBOX PROTEIN TRANSCRIPTION FACTORS"/>
    <property type="match status" value="1"/>
</dbReference>
<keyword evidence="2 4" id="KW-0371">Homeobox</keyword>
<keyword evidence="1 4" id="KW-0238">DNA-binding</keyword>
<dbReference type="EMBL" id="OVEO01000002">
    <property type="protein sequence ID" value="SPQ93767.1"/>
    <property type="molecule type" value="Genomic_DNA"/>
</dbReference>
<dbReference type="GO" id="GO:0003677">
    <property type="term" value="F:DNA binding"/>
    <property type="evidence" value="ECO:0007669"/>
    <property type="project" value="UniProtKB-UniRule"/>
</dbReference>
<reference evidence="7 9" key="2">
    <citation type="submission" date="2018-03" db="EMBL/GenBank/DDBJ databases">
        <authorList>
            <person name="Fogelqvist J."/>
        </authorList>
    </citation>
    <scope>NUCLEOTIDE SEQUENCE [LARGE SCALE GENOMIC DNA]</scope>
</reference>
<dbReference type="SUPFAM" id="SSF46689">
    <property type="entry name" value="Homeodomain-like"/>
    <property type="match status" value="1"/>
</dbReference>
<evidence type="ECO:0000313" key="7">
    <source>
        <dbReference type="EMBL" id="SPQ93767.1"/>
    </source>
</evidence>
<evidence type="ECO:0000256" key="1">
    <source>
        <dbReference type="ARBA" id="ARBA00023125"/>
    </source>
</evidence>
<dbReference type="Gene3D" id="1.10.10.60">
    <property type="entry name" value="Homeodomain-like"/>
    <property type="match status" value="1"/>
</dbReference>
<evidence type="ECO:0000313" key="8">
    <source>
        <dbReference type="Proteomes" id="UP000039324"/>
    </source>
</evidence>
<name>A0A0G4J0E9_PLABS</name>
<dbReference type="Proteomes" id="UP000039324">
    <property type="component" value="Unassembled WGS sequence"/>
</dbReference>
<dbReference type="Pfam" id="PF05920">
    <property type="entry name" value="Homeobox_KN"/>
    <property type="match status" value="1"/>
</dbReference>
<proteinExistence type="predicted"/>
<reference evidence="6 8" key="1">
    <citation type="submission" date="2015-02" db="EMBL/GenBank/DDBJ databases">
        <authorList>
            <person name="Chooi Y.-H."/>
        </authorList>
    </citation>
    <scope>NUCLEOTIDE SEQUENCE [LARGE SCALE GENOMIC DNA]</scope>
    <source>
        <strain evidence="6">E3</strain>
    </source>
</reference>
<dbReference type="InterPro" id="IPR050224">
    <property type="entry name" value="TALE_homeobox"/>
</dbReference>
<gene>
    <name evidence="6" type="ORF">PBRA_001805</name>
    <name evidence="7" type="ORF">PLBR_LOCUS982</name>
</gene>
<evidence type="ECO:0000259" key="5">
    <source>
        <dbReference type="PROSITE" id="PS50071"/>
    </source>
</evidence>
<dbReference type="CDD" id="cd00086">
    <property type="entry name" value="homeodomain"/>
    <property type="match status" value="1"/>
</dbReference>